<feature type="signal peptide" evidence="1">
    <location>
        <begin position="1"/>
        <end position="21"/>
    </location>
</feature>
<dbReference type="AlphaFoldDB" id="A0A4R1ETY3"/>
<protein>
    <submittedName>
        <fullName evidence="2">Uncharacterized protein</fullName>
    </submittedName>
</protein>
<evidence type="ECO:0000256" key="1">
    <source>
        <dbReference type="SAM" id="SignalP"/>
    </source>
</evidence>
<evidence type="ECO:0000313" key="3">
    <source>
        <dbReference type="Proteomes" id="UP000294887"/>
    </source>
</evidence>
<keyword evidence="3" id="KW-1185">Reference proteome</keyword>
<proteinExistence type="predicted"/>
<comment type="caution">
    <text evidence="2">The sequence shown here is derived from an EMBL/GenBank/DDBJ whole genome shotgun (WGS) entry which is preliminary data.</text>
</comment>
<organism evidence="2 3">
    <name type="scientific">Cocleimonas flava</name>
    <dbReference type="NCBI Taxonomy" id="634765"/>
    <lineage>
        <taxon>Bacteria</taxon>
        <taxon>Pseudomonadati</taxon>
        <taxon>Pseudomonadota</taxon>
        <taxon>Gammaproteobacteria</taxon>
        <taxon>Thiotrichales</taxon>
        <taxon>Thiotrichaceae</taxon>
        <taxon>Cocleimonas</taxon>
    </lineage>
</organism>
<accession>A0A4R1ETY3</accession>
<dbReference type="EMBL" id="SMFQ01000005">
    <property type="protein sequence ID" value="TCJ83219.1"/>
    <property type="molecule type" value="Genomic_DNA"/>
</dbReference>
<keyword evidence="1" id="KW-0732">Signal</keyword>
<dbReference type="Proteomes" id="UP000294887">
    <property type="component" value="Unassembled WGS sequence"/>
</dbReference>
<name>A0A4R1ETY3_9GAMM</name>
<sequence>MQKFVTLFIAFILSVFPIVNASASPHSCGNMMPATMAMPDQMSESQSINESTTVDSVNMASMHDCCEKPDKICDHSNACDCENTQVNYTSVTAFNSQYLQIVDRLKFQYLTSLFTSKHSDSLYRPPINTFI</sequence>
<feature type="chain" id="PRO_5020586519" evidence="1">
    <location>
        <begin position="22"/>
        <end position="131"/>
    </location>
</feature>
<gene>
    <name evidence="2" type="ORF">EV695_3959</name>
</gene>
<reference evidence="2 3" key="1">
    <citation type="submission" date="2019-03" db="EMBL/GenBank/DDBJ databases">
        <title>Genomic Encyclopedia of Type Strains, Phase IV (KMG-IV): sequencing the most valuable type-strain genomes for metagenomic binning, comparative biology and taxonomic classification.</title>
        <authorList>
            <person name="Goeker M."/>
        </authorList>
    </citation>
    <scope>NUCLEOTIDE SEQUENCE [LARGE SCALE GENOMIC DNA]</scope>
    <source>
        <strain evidence="2 3">DSM 24830</strain>
    </source>
</reference>
<evidence type="ECO:0000313" key="2">
    <source>
        <dbReference type="EMBL" id="TCJ83219.1"/>
    </source>
</evidence>